<gene>
    <name evidence="1" type="ORF">ISO4_01849</name>
</gene>
<dbReference type="Proteomes" id="UP000644441">
    <property type="component" value="Unassembled WGS sequence"/>
</dbReference>
<protein>
    <submittedName>
        <fullName evidence="1">Uncharacterized protein</fullName>
    </submittedName>
</protein>
<proteinExistence type="predicted"/>
<sequence>MLYLVGHAPGRGGGWRESVDMALTGAAFGVTTLVWFEAAPLKVLARRADHGDLLAELTGFGVRCVARRDDLPAGLDGIEGLDDSALHGLRHSAAQLVIL</sequence>
<evidence type="ECO:0000313" key="2">
    <source>
        <dbReference type="Proteomes" id="UP000644441"/>
    </source>
</evidence>
<organism evidence="1 2">
    <name type="scientific">Alloalcanivorax venustensis ISO4</name>
    <dbReference type="NCBI Taxonomy" id="1177184"/>
    <lineage>
        <taxon>Bacteria</taxon>
        <taxon>Pseudomonadati</taxon>
        <taxon>Pseudomonadota</taxon>
        <taxon>Gammaproteobacteria</taxon>
        <taxon>Oceanospirillales</taxon>
        <taxon>Alcanivoracaceae</taxon>
        <taxon>Alloalcanivorax</taxon>
    </lineage>
</organism>
<keyword evidence="2" id="KW-1185">Reference proteome</keyword>
<evidence type="ECO:0000313" key="1">
    <source>
        <dbReference type="EMBL" id="MBF5053247.1"/>
    </source>
</evidence>
<comment type="caution">
    <text evidence="1">The sequence shown here is derived from an EMBL/GenBank/DDBJ whole genome shotgun (WGS) entry which is preliminary data.</text>
</comment>
<reference evidence="1 2" key="1">
    <citation type="submission" date="2012-09" db="EMBL/GenBank/DDBJ databases">
        <title>Genome Sequence of alkane-degrading Bacterium Alcanivorax venustensis ISO4.</title>
        <authorList>
            <person name="Lai Q."/>
            <person name="Shao Z."/>
        </authorList>
    </citation>
    <scope>NUCLEOTIDE SEQUENCE [LARGE SCALE GENOMIC DNA]</scope>
    <source>
        <strain evidence="1 2">ISO4</strain>
    </source>
</reference>
<dbReference type="EMBL" id="ARXR01000013">
    <property type="protein sequence ID" value="MBF5053247.1"/>
    <property type="molecule type" value="Genomic_DNA"/>
</dbReference>
<name>A0ABS0AGK1_9GAMM</name>
<accession>A0ABS0AGK1</accession>